<proteinExistence type="predicted"/>
<dbReference type="Proteomes" id="UP000041254">
    <property type="component" value="Unassembled WGS sequence"/>
</dbReference>
<accession>A0A0G4ERJ3</accession>
<feature type="chain" id="PRO_5005187521" description="Inhibitor I9 domain-containing protein" evidence="1">
    <location>
        <begin position="21"/>
        <end position="237"/>
    </location>
</feature>
<keyword evidence="3" id="KW-1185">Reference proteome</keyword>
<evidence type="ECO:0000256" key="1">
    <source>
        <dbReference type="SAM" id="SignalP"/>
    </source>
</evidence>
<sequence>MNAVISVMALLLALLSACLADAFSSSPSERRREISCGWHSAGAFIPVADLSPRRRFSRHGSSLRAAGEGFGPKTERRPRFQFSYGGSQLTPMEQQQLWEKSYQENVRASGFSWCAQAWMGYEKMGRGAVMVYHELKQEGEGEGGDGAATATKATKMDVAPTMYAPAEKFSKKAGSREEESHLAQVRRRLDSYDPHKEFVVVFQSSGLMGADIVKPNMAPAEAARIYKEENNLTQPDS</sequence>
<gene>
    <name evidence="2" type="ORF">Vbra_4069</name>
</gene>
<keyword evidence="1" id="KW-0732">Signal</keyword>
<dbReference type="AlphaFoldDB" id="A0A0G4ERJ3"/>
<feature type="signal peptide" evidence="1">
    <location>
        <begin position="1"/>
        <end position="20"/>
    </location>
</feature>
<evidence type="ECO:0000313" key="2">
    <source>
        <dbReference type="EMBL" id="CEL99908.1"/>
    </source>
</evidence>
<organism evidence="2 3">
    <name type="scientific">Vitrella brassicaformis (strain CCMP3155)</name>
    <dbReference type="NCBI Taxonomy" id="1169540"/>
    <lineage>
        <taxon>Eukaryota</taxon>
        <taxon>Sar</taxon>
        <taxon>Alveolata</taxon>
        <taxon>Colpodellida</taxon>
        <taxon>Vitrellaceae</taxon>
        <taxon>Vitrella</taxon>
    </lineage>
</organism>
<reference evidence="2 3" key="1">
    <citation type="submission" date="2014-11" db="EMBL/GenBank/DDBJ databases">
        <authorList>
            <person name="Zhu J."/>
            <person name="Qi W."/>
            <person name="Song R."/>
        </authorList>
    </citation>
    <scope>NUCLEOTIDE SEQUENCE [LARGE SCALE GENOMIC DNA]</scope>
</reference>
<protein>
    <recommendedName>
        <fullName evidence="4">Inhibitor I9 domain-containing protein</fullName>
    </recommendedName>
</protein>
<dbReference type="InParanoid" id="A0A0G4ERJ3"/>
<dbReference type="VEuPathDB" id="CryptoDB:Vbra_4069"/>
<name>A0A0G4ERJ3_VITBC</name>
<dbReference type="EMBL" id="CDMY01000291">
    <property type="protein sequence ID" value="CEL99908.1"/>
    <property type="molecule type" value="Genomic_DNA"/>
</dbReference>
<evidence type="ECO:0000313" key="3">
    <source>
        <dbReference type="Proteomes" id="UP000041254"/>
    </source>
</evidence>
<evidence type="ECO:0008006" key="4">
    <source>
        <dbReference type="Google" id="ProtNLM"/>
    </source>
</evidence>
<dbReference type="OrthoDB" id="204458at2759"/>